<dbReference type="AlphaFoldDB" id="A0A2W2D4Z0"/>
<dbReference type="PANTHER" id="PTHR38847">
    <property type="match status" value="1"/>
</dbReference>
<dbReference type="EMBL" id="POTX01000005">
    <property type="protein sequence ID" value="PZG00715.1"/>
    <property type="molecule type" value="Genomic_DNA"/>
</dbReference>
<evidence type="ECO:0000313" key="2">
    <source>
        <dbReference type="Proteomes" id="UP000248627"/>
    </source>
</evidence>
<comment type="caution">
    <text evidence="1">The sequence shown here is derived from an EMBL/GenBank/DDBJ whole genome shotgun (WGS) entry which is preliminary data.</text>
</comment>
<gene>
    <name evidence="1" type="ORF">C1I93_01625</name>
</gene>
<proteinExistence type="predicted"/>
<keyword evidence="2" id="KW-1185">Reference proteome</keyword>
<name>A0A2W2D4Z0_9ACTN</name>
<protein>
    <submittedName>
        <fullName evidence="1">DUF4360 domain-containing protein</fullName>
    </submittedName>
</protein>
<sequence length="275" mass="28972">MLAWVAAAPLTFVASYAEHPLPVLVAVPSRPPGTCASGWSSMLPVRLRLRSPRIEGNRMRERVAVARKGIVVVLGAVLAFALPAPVQASPADALSAVPEGNVTVDVVAANGSGCAPGTARVVANSDKTGFRIRYGDFVAEAGGGADATARRKNCQLGVVVTVPAGWTFAVAAVDYRGRARVAAGATGLQRTNYYWQGSSADSRTEVTFAGPYNGFWSTQDVAHALVYLPCEQQRVLNINTELRVDAGSSGTRSSMSMTATEGDVDTLFNLNWTRC</sequence>
<organism evidence="1 2">
    <name type="scientific">Micromonospora endophytica</name>
    <dbReference type="NCBI Taxonomy" id="515350"/>
    <lineage>
        <taxon>Bacteria</taxon>
        <taxon>Bacillati</taxon>
        <taxon>Actinomycetota</taxon>
        <taxon>Actinomycetes</taxon>
        <taxon>Micromonosporales</taxon>
        <taxon>Micromonosporaceae</taxon>
        <taxon>Micromonospora</taxon>
    </lineage>
</organism>
<dbReference type="OrthoDB" id="482707at2"/>
<dbReference type="Proteomes" id="UP000248627">
    <property type="component" value="Unassembled WGS sequence"/>
</dbReference>
<reference evidence="1 2" key="1">
    <citation type="submission" date="2018-01" db="EMBL/GenBank/DDBJ databases">
        <title>Draft genome sequence of Jishengella endophytica.</title>
        <authorList>
            <person name="Sahin N."/>
            <person name="Ay H."/>
            <person name="Saygin H."/>
        </authorList>
    </citation>
    <scope>NUCLEOTIDE SEQUENCE [LARGE SCALE GENOMIC DNA]</scope>
    <source>
        <strain evidence="1 2">DSM 45430</strain>
    </source>
</reference>
<evidence type="ECO:0000313" key="1">
    <source>
        <dbReference type="EMBL" id="PZG00715.1"/>
    </source>
</evidence>
<dbReference type="Pfam" id="PF14273">
    <property type="entry name" value="DUF4360"/>
    <property type="match status" value="1"/>
</dbReference>
<accession>A0A2W2D4Z0</accession>
<dbReference type="InterPro" id="IPR025649">
    <property type="entry name" value="DUF4360"/>
</dbReference>
<dbReference type="PANTHER" id="PTHR38847:SF1">
    <property type="entry name" value="PSEUDOURIDINE SYNTHASE RSUA_RLUA-LIKE DOMAIN-CONTAINING PROTEIN"/>
    <property type="match status" value="1"/>
</dbReference>